<feature type="transmembrane region" description="Helical" evidence="18">
    <location>
        <begin position="364"/>
        <end position="392"/>
    </location>
</feature>
<dbReference type="EMBL" id="HBFQ01056274">
    <property type="protein sequence ID" value="CAD8865551.1"/>
    <property type="molecule type" value="Transcribed_RNA"/>
</dbReference>
<evidence type="ECO:0000256" key="7">
    <source>
        <dbReference type="ARBA" id="ARBA00022692"/>
    </source>
</evidence>
<evidence type="ECO:0000259" key="20">
    <source>
        <dbReference type="PROSITE" id="PS50850"/>
    </source>
</evidence>
<dbReference type="PANTHER" id="PTHR48022:SF2">
    <property type="entry name" value="PLASTIDIC GLUCOSE TRANSPORTER 4"/>
    <property type="match status" value="1"/>
</dbReference>
<dbReference type="GO" id="GO:0005886">
    <property type="term" value="C:plasma membrane"/>
    <property type="evidence" value="ECO:0007669"/>
    <property type="project" value="UniProtKB-SubCell"/>
</dbReference>
<protein>
    <recommendedName>
        <fullName evidence="16">Hexose transporter 1</fullName>
    </recommendedName>
</protein>
<dbReference type="InterPro" id="IPR020846">
    <property type="entry name" value="MFS_dom"/>
</dbReference>
<reference evidence="21" key="1">
    <citation type="submission" date="2021-01" db="EMBL/GenBank/DDBJ databases">
        <authorList>
            <person name="Corre E."/>
            <person name="Pelletier E."/>
            <person name="Niang G."/>
            <person name="Scheremetjew M."/>
            <person name="Finn R."/>
            <person name="Kale V."/>
            <person name="Holt S."/>
            <person name="Cochrane G."/>
            <person name="Meng A."/>
            <person name="Brown T."/>
            <person name="Cohen L."/>
        </authorList>
    </citation>
    <scope>NUCLEOTIDE SEQUENCE</scope>
</reference>
<evidence type="ECO:0000256" key="19">
    <source>
        <dbReference type="SAM" id="SignalP"/>
    </source>
</evidence>
<comment type="similarity">
    <text evidence="2 17">Belongs to the major facilitator superfamily. Sugar transporter (TC 2.A.1.1) family.</text>
</comment>
<dbReference type="AlphaFoldDB" id="A0A7S1FGY1"/>
<proteinExistence type="inferred from homology"/>
<dbReference type="PROSITE" id="PS50850">
    <property type="entry name" value="MFS"/>
    <property type="match status" value="1"/>
</dbReference>
<keyword evidence="6" id="KW-0762">Sugar transport</keyword>
<comment type="subunit">
    <text evidence="3">Homodimer.</text>
</comment>
<evidence type="ECO:0000256" key="15">
    <source>
        <dbReference type="ARBA" id="ARBA00044710"/>
    </source>
</evidence>
<dbReference type="InterPro" id="IPR005828">
    <property type="entry name" value="MFS_sugar_transport-like"/>
</dbReference>
<keyword evidence="19" id="KW-0732">Signal</keyword>
<accession>A0A7S1FGY1</accession>
<keyword evidence="9 18" id="KW-0472">Membrane</keyword>
<keyword evidence="5" id="KW-1003">Cell membrane</keyword>
<feature type="transmembrane region" description="Helical" evidence="18">
    <location>
        <begin position="329"/>
        <end position="352"/>
    </location>
</feature>
<comment type="catalytic activity">
    <reaction evidence="14">
        <text>D-glucosamine(out) = D-glucosamine(in)</text>
        <dbReference type="Rhea" id="RHEA:78423"/>
        <dbReference type="ChEBI" id="CHEBI:58723"/>
    </reaction>
    <physiologicalReaction direction="left-to-right" evidence="14">
        <dbReference type="Rhea" id="RHEA:78424"/>
    </physiologicalReaction>
</comment>
<evidence type="ECO:0000256" key="13">
    <source>
        <dbReference type="ARBA" id="ARBA00044662"/>
    </source>
</evidence>
<evidence type="ECO:0000256" key="2">
    <source>
        <dbReference type="ARBA" id="ARBA00010992"/>
    </source>
</evidence>
<evidence type="ECO:0000256" key="5">
    <source>
        <dbReference type="ARBA" id="ARBA00022475"/>
    </source>
</evidence>
<comment type="subcellular location">
    <subcellularLocation>
        <location evidence="1">Cell membrane</location>
        <topology evidence="1">Multi-pass membrane protein</topology>
    </subcellularLocation>
</comment>
<keyword evidence="4 17" id="KW-0813">Transport</keyword>
<feature type="chain" id="PRO_5031024963" description="Hexose transporter 1" evidence="19">
    <location>
        <begin position="20"/>
        <end position="548"/>
    </location>
</feature>
<sequence>MSSVLFVSCFAAIGGIMFGLDQGNWSGAIQKDGFIETFCGTNPQCTAEKLPDAYVQFLSLGSSLVQLGAAVGALFVGPQIAAKAGRRETMFGGSVVTIVGVIPMALITLKPIFLLTRFVAGMGIGMVTYALPMFLSEVSPPEMRGMLGASMQLTMVFGMLMASLLNCFDVVTYSISFLLPLVPSTVMVLGIFFFPPSPRFMLVKWQLRGEPQIGVDKARASLQWLRGSEEAAELELASLREAMRGDTDEGPWSKLWKDRSIRRRVIIANMLQLLQQFTGVNAIFSYGPKIFLDAGVPINSLVASLIVNITNLVFTFVMMVVIDQWGRRALLLIGAMGMAVFISGAGVFSLLITVLDVDAGTQAVFGWGVLVCVCFYIAFFAIGWGGVPWVYPSEIFPMDVKEKALSTSTFTQWAANFVIAYIVPQQENILKTYGTFFFYAVCLVFCVLYTSVCVPETKGVNLDDIGKLFGEEVSSQHVQLFNSGMRSAACGLTSKHASSMPNFALMGAHTEMDEPTRRGTAPARAWMGGNVRPTARLSMSRVGSVALI</sequence>
<evidence type="ECO:0000256" key="11">
    <source>
        <dbReference type="ARBA" id="ARBA00044648"/>
    </source>
</evidence>
<dbReference type="InterPro" id="IPR005829">
    <property type="entry name" value="Sugar_transporter_CS"/>
</dbReference>
<dbReference type="Gene3D" id="1.20.1250.20">
    <property type="entry name" value="MFS general substrate transporter like domains"/>
    <property type="match status" value="1"/>
</dbReference>
<feature type="transmembrane region" description="Helical" evidence="18">
    <location>
        <begin position="89"/>
        <end position="109"/>
    </location>
</feature>
<dbReference type="GO" id="GO:0005351">
    <property type="term" value="F:carbohydrate:proton symporter activity"/>
    <property type="evidence" value="ECO:0007669"/>
    <property type="project" value="TreeGrafter"/>
</dbReference>
<evidence type="ECO:0000256" key="3">
    <source>
        <dbReference type="ARBA" id="ARBA00011738"/>
    </source>
</evidence>
<feature type="transmembrane region" description="Helical" evidence="18">
    <location>
        <begin position="115"/>
        <end position="135"/>
    </location>
</feature>
<dbReference type="PRINTS" id="PR00171">
    <property type="entry name" value="SUGRTRNSPORT"/>
</dbReference>
<feature type="transmembrane region" description="Helical" evidence="18">
    <location>
        <begin position="57"/>
        <end position="77"/>
    </location>
</feature>
<dbReference type="PROSITE" id="PS00216">
    <property type="entry name" value="SUGAR_TRANSPORT_1"/>
    <property type="match status" value="1"/>
</dbReference>
<evidence type="ECO:0000256" key="12">
    <source>
        <dbReference type="ARBA" id="ARBA00044656"/>
    </source>
</evidence>
<evidence type="ECO:0000313" key="21">
    <source>
        <dbReference type="EMBL" id="CAD8865551.1"/>
    </source>
</evidence>
<dbReference type="PROSITE" id="PS00217">
    <property type="entry name" value="SUGAR_TRANSPORT_2"/>
    <property type="match status" value="1"/>
</dbReference>
<dbReference type="FunFam" id="1.20.1250.20:FF:000218">
    <property type="entry name" value="facilitated trehalose transporter Tret1"/>
    <property type="match status" value="1"/>
</dbReference>
<feature type="transmembrane region" description="Helical" evidence="18">
    <location>
        <begin position="147"/>
        <end position="165"/>
    </location>
</feature>
<dbReference type="SUPFAM" id="SSF103473">
    <property type="entry name" value="MFS general substrate transporter"/>
    <property type="match status" value="1"/>
</dbReference>
<evidence type="ECO:0000256" key="18">
    <source>
        <dbReference type="SAM" id="Phobius"/>
    </source>
</evidence>
<feature type="signal peptide" evidence="19">
    <location>
        <begin position="1"/>
        <end position="19"/>
    </location>
</feature>
<comment type="catalytic activity">
    <reaction evidence="10">
        <text>D-galactose(in) = D-galactose(out)</text>
        <dbReference type="Rhea" id="RHEA:34915"/>
        <dbReference type="ChEBI" id="CHEBI:4139"/>
    </reaction>
    <physiologicalReaction direction="right-to-left" evidence="10">
        <dbReference type="Rhea" id="RHEA:34917"/>
    </physiologicalReaction>
</comment>
<name>A0A7S1FGY1_NOCSC</name>
<comment type="catalytic activity">
    <reaction evidence="12">
        <text>D-xylose(out) = D-xylose(in)</text>
        <dbReference type="Rhea" id="RHEA:78427"/>
        <dbReference type="ChEBI" id="CHEBI:53455"/>
    </reaction>
    <physiologicalReaction direction="left-to-right" evidence="12">
        <dbReference type="Rhea" id="RHEA:78428"/>
    </physiologicalReaction>
</comment>
<comment type="catalytic activity">
    <reaction evidence="15">
        <text>D-fructose(out) = D-fructose(in)</text>
        <dbReference type="Rhea" id="RHEA:60372"/>
        <dbReference type="ChEBI" id="CHEBI:37721"/>
    </reaction>
    <physiologicalReaction direction="left-to-right" evidence="15">
        <dbReference type="Rhea" id="RHEA:60373"/>
    </physiologicalReaction>
</comment>
<keyword evidence="7 18" id="KW-0812">Transmembrane</keyword>
<dbReference type="InterPro" id="IPR036259">
    <property type="entry name" value="MFS_trans_sf"/>
</dbReference>
<evidence type="ECO:0000256" key="14">
    <source>
        <dbReference type="ARBA" id="ARBA00044668"/>
    </source>
</evidence>
<feature type="transmembrane region" description="Helical" evidence="18">
    <location>
        <begin position="404"/>
        <end position="424"/>
    </location>
</feature>
<feature type="transmembrane region" description="Helical" evidence="18">
    <location>
        <begin position="265"/>
        <end position="286"/>
    </location>
</feature>
<dbReference type="NCBIfam" id="TIGR00879">
    <property type="entry name" value="SP"/>
    <property type="match status" value="1"/>
</dbReference>
<feature type="domain" description="Major facilitator superfamily (MFS) profile" evidence="20">
    <location>
        <begin position="7"/>
        <end position="458"/>
    </location>
</feature>
<comment type="catalytic activity">
    <reaction evidence="13">
        <text>D-mannose(out) = D-mannose(in)</text>
        <dbReference type="Rhea" id="RHEA:78391"/>
        <dbReference type="ChEBI" id="CHEBI:4208"/>
    </reaction>
    <physiologicalReaction direction="left-to-right" evidence="13">
        <dbReference type="Rhea" id="RHEA:78392"/>
    </physiologicalReaction>
</comment>
<evidence type="ECO:0000256" key="16">
    <source>
        <dbReference type="ARBA" id="ARBA00044780"/>
    </source>
</evidence>
<dbReference type="InterPro" id="IPR050360">
    <property type="entry name" value="MFS_Sugar_Transporters"/>
</dbReference>
<feature type="transmembrane region" description="Helical" evidence="18">
    <location>
        <begin position="171"/>
        <end position="194"/>
    </location>
</feature>
<keyword evidence="8 18" id="KW-1133">Transmembrane helix</keyword>
<evidence type="ECO:0000256" key="9">
    <source>
        <dbReference type="ARBA" id="ARBA00023136"/>
    </source>
</evidence>
<feature type="transmembrane region" description="Helical" evidence="18">
    <location>
        <begin position="298"/>
        <end position="322"/>
    </location>
</feature>
<organism evidence="21">
    <name type="scientific">Noctiluca scintillans</name>
    <name type="common">Sea sparkle</name>
    <name type="synonym">Red tide dinoflagellate</name>
    <dbReference type="NCBI Taxonomy" id="2966"/>
    <lineage>
        <taxon>Eukaryota</taxon>
        <taxon>Sar</taxon>
        <taxon>Alveolata</taxon>
        <taxon>Dinophyceae</taxon>
        <taxon>Noctilucales</taxon>
        <taxon>Noctilucaceae</taxon>
        <taxon>Noctiluca</taxon>
    </lineage>
</organism>
<comment type="catalytic activity">
    <reaction evidence="11">
        <text>D-glucose(out) = D-glucose(in)</text>
        <dbReference type="Rhea" id="RHEA:60376"/>
        <dbReference type="ChEBI" id="CHEBI:4167"/>
    </reaction>
    <physiologicalReaction direction="left-to-right" evidence="11">
        <dbReference type="Rhea" id="RHEA:60377"/>
    </physiologicalReaction>
</comment>
<dbReference type="PANTHER" id="PTHR48022">
    <property type="entry name" value="PLASTIDIC GLUCOSE TRANSPORTER 4"/>
    <property type="match status" value="1"/>
</dbReference>
<evidence type="ECO:0000256" key="6">
    <source>
        <dbReference type="ARBA" id="ARBA00022597"/>
    </source>
</evidence>
<evidence type="ECO:0000256" key="8">
    <source>
        <dbReference type="ARBA" id="ARBA00022989"/>
    </source>
</evidence>
<evidence type="ECO:0000256" key="4">
    <source>
        <dbReference type="ARBA" id="ARBA00022448"/>
    </source>
</evidence>
<evidence type="ECO:0000256" key="17">
    <source>
        <dbReference type="RuleBase" id="RU003346"/>
    </source>
</evidence>
<dbReference type="Pfam" id="PF00083">
    <property type="entry name" value="Sugar_tr"/>
    <property type="match status" value="1"/>
</dbReference>
<gene>
    <name evidence="21" type="ORF">NSCI0253_LOCUS39906</name>
</gene>
<evidence type="ECO:0000256" key="1">
    <source>
        <dbReference type="ARBA" id="ARBA00004651"/>
    </source>
</evidence>
<dbReference type="InterPro" id="IPR003663">
    <property type="entry name" value="Sugar/inositol_transpt"/>
</dbReference>
<feature type="transmembrane region" description="Helical" evidence="18">
    <location>
        <begin position="436"/>
        <end position="454"/>
    </location>
</feature>
<evidence type="ECO:0000256" key="10">
    <source>
        <dbReference type="ARBA" id="ARBA00044637"/>
    </source>
</evidence>